<evidence type="ECO:0000313" key="7">
    <source>
        <dbReference type="Proteomes" id="UP000234956"/>
    </source>
</evidence>
<evidence type="ECO:0000256" key="2">
    <source>
        <dbReference type="ARBA" id="ARBA00023015"/>
    </source>
</evidence>
<dbReference type="RefSeq" id="WP_058843311.1">
    <property type="nucleotide sequence ID" value="NZ_PDFK01000001.1"/>
</dbReference>
<dbReference type="SUPFAM" id="SSF46785">
    <property type="entry name" value="Winged helix' DNA-binding domain"/>
    <property type="match status" value="1"/>
</dbReference>
<keyword evidence="2" id="KW-0805">Transcription regulation</keyword>
<dbReference type="Gene3D" id="3.40.190.290">
    <property type="match status" value="1"/>
</dbReference>
<dbReference type="SUPFAM" id="SSF53850">
    <property type="entry name" value="Periplasmic binding protein-like II"/>
    <property type="match status" value="1"/>
</dbReference>
<dbReference type="PANTHER" id="PTHR30126">
    <property type="entry name" value="HTH-TYPE TRANSCRIPTIONAL REGULATOR"/>
    <property type="match status" value="1"/>
</dbReference>
<reference evidence="6 7" key="1">
    <citation type="submission" date="2017-10" db="EMBL/GenBank/DDBJ databases">
        <title>Draft genome of Lysinibacillus fusiformis strain Juneja, a laboratory-derived pathogen of Drosophila melanogaster.</title>
        <authorList>
            <person name="Smith B.R."/>
            <person name="Unckless R.L."/>
        </authorList>
    </citation>
    <scope>NUCLEOTIDE SEQUENCE [LARGE SCALE GENOMIC DNA]</scope>
    <source>
        <strain evidence="6 7">Juneja</strain>
    </source>
</reference>
<keyword evidence="4" id="KW-0804">Transcription</keyword>
<dbReference type="EMBL" id="PDFK01000001">
    <property type="protein sequence ID" value="PKU53028.1"/>
    <property type="molecule type" value="Genomic_DNA"/>
</dbReference>
<dbReference type="CDD" id="cd08442">
    <property type="entry name" value="PBP2_YofA_SoxR_like"/>
    <property type="match status" value="1"/>
</dbReference>
<gene>
    <name evidence="6" type="ORF">CRI88_01470</name>
</gene>
<evidence type="ECO:0000256" key="3">
    <source>
        <dbReference type="ARBA" id="ARBA00023125"/>
    </source>
</evidence>
<dbReference type="GO" id="GO:0003700">
    <property type="term" value="F:DNA-binding transcription factor activity"/>
    <property type="evidence" value="ECO:0007669"/>
    <property type="project" value="InterPro"/>
</dbReference>
<dbReference type="Proteomes" id="UP000234956">
    <property type="component" value="Unassembled WGS sequence"/>
</dbReference>
<dbReference type="Pfam" id="PF03466">
    <property type="entry name" value="LysR_substrate"/>
    <property type="match status" value="1"/>
</dbReference>
<comment type="similarity">
    <text evidence="1">Belongs to the LysR transcriptional regulatory family.</text>
</comment>
<dbReference type="InterPro" id="IPR036390">
    <property type="entry name" value="WH_DNA-bd_sf"/>
</dbReference>
<feature type="domain" description="HTH lysR-type" evidence="5">
    <location>
        <begin position="1"/>
        <end position="58"/>
    </location>
</feature>
<dbReference type="InterPro" id="IPR000847">
    <property type="entry name" value="LysR_HTH_N"/>
</dbReference>
<protein>
    <submittedName>
        <fullName evidence="6">LysR family transcriptional regulator</fullName>
    </submittedName>
</protein>
<comment type="caution">
    <text evidence="6">The sequence shown here is derived from an EMBL/GenBank/DDBJ whole genome shotgun (WGS) entry which is preliminary data.</text>
</comment>
<accession>A0A2I0V411</accession>
<dbReference type="AlphaFoldDB" id="A0A2I0V411"/>
<keyword evidence="3" id="KW-0238">DNA-binding</keyword>
<dbReference type="GO" id="GO:0000976">
    <property type="term" value="F:transcription cis-regulatory region binding"/>
    <property type="evidence" value="ECO:0007669"/>
    <property type="project" value="TreeGrafter"/>
</dbReference>
<evidence type="ECO:0000259" key="5">
    <source>
        <dbReference type="PROSITE" id="PS50931"/>
    </source>
</evidence>
<proteinExistence type="inferred from homology"/>
<evidence type="ECO:0000256" key="1">
    <source>
        <dbReference type="ARBA" id="ARBA00009437"/>
    </source>
</evidence>
<organism evidence="6 7">
    <name type="scientific">Lysinibacillus fusiformis</name>
    <dbReference type="NCBI Taxonomy" id="28031"/>
    <lineage>
        <taxon>Bacteria</taxon>
        <taxon>Bacillati</taxon>
        <taxon>Bacillota</taxon>
        <taxon>Bacilli</taxon>
        <taxon>Bacillales</taxon>
        <taxon>Bacillaceae</taxon>
        <taxon>Lysinibacillus</taxon>
    </lineage>
</organism>
<evidence type="ECO:0000256" key="4">
    <source>
        <dbReference type="ARBA" id="ARBA00023163"/>
    </source>
</evidence>
<name>A0A2I0V411_9BACI</name>
<sequence length="297" mass="33704">MNINDLTIFRTVVQTGSFSKAATALNYTQSNISMKIQSLETLYSTTFFYRGHRGIQLTPKGEQFYELVLKMLHLYEKSFEIVQDTGEPKGVLRIGSMETTAALHLPALLTIFHQAHEQVDITILTSPSQDNIDRLENYELDGAFVTGPVYKENLLVKEFVYEELVIVTSSKHKPIKQLRDLASSTVITFRHGCSYRAILDHWLHEDGVRPQNRMEFGTLDGILGCVAAGLGFTLLPRAIAEKYSATQALALHAITNKQAQIPTWFIYRKDDVQSPILQYFLESLDAYQRCENTSQKF</sequence>
<dbReference type="Pfam" id="PF00126">
    <property type="entry name" value="HTH_1"/>
    <property type="match status" value="1"/>
</dbReference>
<dbReference type="InterPro" id="IPR005119">
    <property type="entry name" value="LysR_subst-bd"/>
</dbReference>
<dbReference type="Gene3D" id="1.10.10.10">
    <property type="entry name" value="Winged helix-like DNA-binding domain superfamily/Winged helix DNA-binding domain"/>
    <property type="match status" value="1"/>
</dbReference>
<dbReference type="FunFam" id="1.10.10.10:FF:000001">
    <property type="entry name" value="LysR family transcriptional regulator"/>
    <property type="match status" value="1"/>
</dbReference>
<evidence type="ECO:0000313" key="6">
    <source>
        <dbReference type="EMBL" id="PKU53028.1"/>
    </source>
</evidence>
<dbReference type="InterPro" id="IPR036388">
    <property type="entry name" value="WH-like_DNA-bd_sf"/>
</dbReference>
<dbReference type="PANTHER" id="PTHR30126:SF40">
    <property type="entry name" value="HTH-TYPE TRANSCRIPTIONAL REGULATOR GLTR"/>
    <property type="match status" value="1"/>
</dbReference>
<dbReference type="PROSITE" id="PS50931">
    <property type="entry name" value="HTH_LYSR"/>
    <property type="match status" value="1"/>
</dbReference>